<proteinExistence type="predicted"/>
<organism evidence="2 3">
    <name type="scientific">Corynebacterium marinum</name>
    <dbReference type="NCBI Taxonomy" id="349751"/>
    <lineage>
        <taxon>Bacteria</taxon>
        <taxon>Bacillati</taxon>
        <taxon>Actinomycetota</taxon>
        <taxon>Actinomycetes</taxon>
        <taxon>Mycobacteriales</taxon>
        <taxon>Corynebacteriaceae</taxon>
        <taxon>Corynebacterium</taxon>
    </lineage>
</organism>
<sequence length="90" mass="9655">MSDSSCGCGHSKNLQESTPEVLTLTTTPTNAENTTGETAESPVMVGTLLVKAAAETKGLYRDYEGQRYWLCCPGCRPKFDAHPVQHAHAG</sequence>
<evidence type="ECO:0008006" key="4">
    <source>
        <dbReference type="Google" id="ProtNLM"/>
    </source>
</evidence>
<dbReference type="AlphaFoldDB" id="A0A847H9D9"/>
<accession>A0A847H9D9</accession>
<evidence type="ECO:0000313" key="2">
    <source>
        <dbReference type="EMBL" id="NLF90461.1"/>
    </source>
</evidence>
<gene>
    <name evidence="2" type="ORF">GX570_03840</name>
</gene>
<name>A0A847H9D9_9CORY</name>
<evidence type="ECO:0000256" key="1">
    <source>
        <dbReference type="SAM" id="MobiDB-lite"/>
    </source>
</evidence>
<feature type="region of interest" description="Disordered" evidence="1">
    <location>
        <begin position="1"/>
        <end position="39"/>
    </location>
</feature>
<reference evidence="2 3" key="1">
    <citation type="journal article" date="2020" name="Biotechnol. Biofuels">
        <title>New insights from the biogas microbiome by comprehensive genome-resolved metagenomics of nearly 1600 species originating from multiple anaerobic digesters.</title>
        <authorList>
            <person name="Campanaro S."/>
            <person name="Treu L."/>
            <person name="Rodriguez-R L.M."/>
            <person name="Kovalovszki A."/>
            <person name="Ziels R.M."/>
            <person name="Maus I."/>
            <person name="Zhu X."/>
            <person name="Kougias P.G."/>
            <person name="Basile A."/>
            <person name="Luo G."/>
            <person name="Schluter A."/>
            <person name="Konstantinidis K.T."/>
            <person name="Angelidaki I."/>
        </authorList>
    </citation>
    <scope>NUCLEOTIDE SEQUENCE [LARGE SCALE GENOMIC DNA]</scope>
    <source>
        <strain evidence="2">AS06rmzACSIP_235</strain>
    </source>
</reference>
<dbReference type="Proteomes" id="UP000523614">
    <property type="component" value="Unassembled WGS sequence"/>
</dbReference>
<evidence type="ECO:0000313" key="3">
    <source>
        <dbReference type="Proteomes" id="UP000523614"/>
    </source>
</evidence>
<comment type="caution">
    <text evidence="2">The sequence shown here is derived from an EMBL/GenBank/DDBJ whole genome shotgun (WGS) entry which is preliminary data.</text>
</comment>
<protein>
    <recommendedName>
        <fullName evidence="4">YHS domain-containing protein</fullName>
    </recommendedName>
</protein>
<dbReference type="EMBL" id="JAAYYP010000126">
    <property type="protein sequence ID" value="NLF90461.1"/>
    <property type="molecule type" value="Genomic_DNA"/>
</dbReference>
<feature type="compositionally biased region" description="Low complexity" evidence="1">
    <location>
        <begin position="16"/>
        <end position="39"/>
    </location>
</feature>